<keyword evidence="4" id="KW-1003">Cell membrane</keyword>
<comment type="caution">
    <text evidence="13">The sequence shown here is derived from an EMBL/GenBank/DDBJ whole genome shotgun (WGS) entry which is preliminary data.</text>
</comment>
<evidence type="ECO:0000256" key="9">
    <source>
        <dbReference type="ARBA" id="ARBA00023136"/>
    </source>
</evidence>
<feature type="transmembrane region" description="Helical" evidence="12">
    <location>
        <begin position="231"/>
        <end position="250"/>
    </location>
</feature>
<keyword evidence="8" id="KW-0406">Ion transport</keyword>
<evidence type="ECO:0000313" key="13">
    <source>
        <dbReference type="EMBL" id="KGE87218.1"/>
    </source>
</evidence>
<feature type="transmembrane region" description="Helical" evidence="12">
    <location>
        <begin position="117"/>
        <end position="142"/>
    </location>
</feature>
<feature type="transmembrane region" description="Helical" evidence="12">
    <location>
        <begin position="181"/>
        <end position="199"/>
    </location>
</feature>
<accession>A0A098S5Z4</accession>
<dbReference type="InterPro" id="IPR001734">
    <property type="entry name" value="Na/solute_symporter"/>
</dbReference>
<comment type="similarity">
    <text evidence="2 11">Belongs to the sodium:solute symporter (SSF) (TC 2.A.21) family.</text>
</comment>
<feature type="transmembrane region" description="Helical" evidence="12">
    <location>
        <begin position="484"/>
        <end position="506"/>
    </location>
</feature>
<name>A0A098S5Z4_9BACT</name>
<dbReference type="GO" id="GO:0006814">
    <property type="term" value="P:sodium ion transport"/>
    <property type="evidence" value="ECO:0007669"/>
    <property type="project" value="UniProtKB-KW"/>
</dbReference>
<feature type="transmembrane region" description="Helical" evidence="12">
    <location>
        <begin position="540"/>
        <end position="559"/>
    </location>
</feature>
<sequence length="571" mass="63453">METLDWIIMLGTLLSIVAYGVWYTRKVDNVQSYLLGDRDLPWWTIGLSVMATQASAITFLSTPGQAYEDGMRFAQFYFGLPVAMVILCVFVLPIYYRLKVYTAYEYLEGRFDLRTRTLTAILFLIQRGLAAGLTIYAPAIILSTILGWSLRWTVLFIGALVIFYTMLGGTKAVSVTQKQQMIVILSGMFIAAMILIFQLPPDVGFSDAVGVAGKMGKLNVVDFEFDLSNRYNFWSGMLGGVFLFLSYFGTDQSQVQRYLSGKSLNESRLGLLFNGILKVPMQFLVLFVGILVFVFFQFNQPPIHFNSANLEKLENTEYADDLASLQAQHNTLFLTQQEEVRALMGAIDQNDEPAISEIQQRLSTLRETDSELRKATKDLILQADPASKIKDTDYVFITFVTEYLPVGLVGLLLAVIFSAAMSSTASELNALATTTVVDLYRRSFAKDKSDRHYLNASKAFTAVWGGIALVFAATANLFENLIQAVNIIGSLFYGAILGIFVVAFFMKKVGGRAVFIGALIAEAIVLIIFTLNSMEIINIAYLWLNLIGCTLVMGFAWILEQAMPEPTAPNA</sequence>
<dbReference type="InterPro" id="IPR038377">
    <property type="entry name" value="Na/Glc_symporter_sf"/>
</dbReference>
<evidence type="ECO:0000256" key="12">
    <source>
        <dbReference type="SAM" id="Phobius"/>
    </source>
</evidence>
<evidence type="ECO:0000256" key="3">
    <source>
        <dbReference type="ARBA" id="ARBA00022448"/>
    </source>
</evidence>
<organism evidence="13 14">
    <name type="scientific">Phaeodactylibacter xiamenensis</name>
    <dbReference type="NCBI Taxonomy" id="1524460"/>
    <lineage>
        <taxon>Bacteria</taxon>
        <taxon>Pseudomonadati</taxon>
        <taxon>Bacteroidota</taxon>
        <taxon>Saprospiria</taxon>
        <taxon>Saprospirales</taxon>
        <taxon>Haliscomenobacteraceae</taxon>
        <taxon>Phaeodactylibacter</taxon>
    </lineage>
</organism>
<dbReference type="InterPro" id="IPR051163">
    <property type="entry name" value="Sodium:Solute_Symporter_SSF"/>
</dbReference>
<evidence type="ECO:0000256" key="10">
    <source>
        <dbReference type="ARBA" id="ARBA00023201"/>
    </source>
</evidence>
<feature type="transmembrane region" description="Helical" evidence="12">
    <location>
        <begin position="271"/>
        <end position="296"/>
    </location>
</feature>
<dbReference type="Pfam" id="PF00474">
    <property type="entry name" value="SSF"/>
    <property type="match status" value="2"/>
</dbReference>
<dbReference type="AlphaFoldDB" id="A0A098S5Z4"/>
<dbReference type="Gene3D" id="1.20.1730.10">
    <property type="entry name" value="Sodium/glucose cotransporter"/>
    <property type="match status" value="1"/>
</dbReference>
<dbReference type="STRING" id="1524460.IX84_16340"/>
<feature type="transmembrane region" description="Helical" evidence="12">
    <location>
        <begin position="6"/>
        <end position="22"/>
    </location>
</feature>
<comment type="subcellular location">
    <subcellularLocation>
        <location evidence="1">Cell membrane</location>
        <topology evidence="1">Multi-pass membrane protein</topology>
    </subcellularLocation>
</comment>
<feature type="transmembrane region" description="Helical" evidence="12">
    <location>
        <begin position="459"/>
        <end position="478"/>
    </location>
</feature>
<dbReference type="RefSeq" id="WP_044222730.1">
    <property type="nucleotide sequence ID" value="NZ_JBKAGJ010000021.1"/>
</dbReference>
<keyword evidence="7" id="KW-0915">Sodium</keyword>
<keyword evidence="6 12" id="KW-1133">Transmembrane helix</keyword>
<dbReference type="EMBL" id="JPOS01000038">
    <property type="protein sequence ID" value="KGE87218.1"/>
    <property type="molecule type" value="Genomic_DNA"/>
</dbReference>
<evidence type="ECO:0000313" key="14">
    <source>
        <dbReference type="Proteomes" id="UP000029736"/>
    </source>
</evidence>
<feature type="transmembrane region" description="Helical" evidence="12">
    <location>
        <begin position="513"/>
        <end position="534"/>
    </location>
</feature>
<dbReference type="PROSITE" id="PS50283">
    <property type="entry name" value="NA_SOLUT_SYMP_3"/>
    <property type="match status" value="1"/>
</dbReference>
<keyword evidence="10" id="KW-0739">Sodium transport</keyword>
<dbReference type="PANTHER" id="PTHR42985:SF40">
    <property type="entry name" value="LD47995P-RELATED"/>
    <property type="match status" value="1"/>
</dbReference>
<dbReference type="CDD" id="cd11494">
    <property type="entry name" value="SLC5sbd_NIS-like_u2"/>
    <property type="match status" value="1"/>
</dbReference>
<keyword evidence="3" id="KW-0813">Transport</keyword>
<dbReference type="Proteomes" id="UP000029736">
    <property type="component" value="Unassembled WGS sequence"/>
</dbReference>
<reference evidence="13 14" key="1">
    <citation type="journal article" date="2014" name="Int. J. Syst. Evol. Microbiol.">
        <title>Phaeodactylibacter xiamenensis gen. nov., sp. nov., a member of the family Saprospiraceae isolated from the marine alga Phaeodactylum tricornutum.</title>
        <authorList>
            <person name="Chen Z.Jr."/>
            <person name="Lei X."/>
            <person name="Lai Q."/>
            <person name="Li Y."/>
            <person name="Zhang B."/>
            <person name="Zhang J."/>
            <person name="Zhang H."/>
            <person name="Yang L."/>
            <person name="Zheng W."/>
            <person name="Tian Y."/>
            <person name="Yu Z."/>
            <person name="Xu H.Jr."/>
            <person name="Zheng T."/>
        </authorList>
    </citation>
    <scope>NUCLEOTIDE SEQUENCE [LARGE SCALE GENOMIC DNA]</scope>
    <source>
        <strain evidence="13 14">KD52</strain>
    </source>
</reference>
<evidence type="ECO:0000256" key="11">
    <source>
        <dbReference type="RuleBase" id="RU362091"/>
    </source>
</evidence>
<protein>
    <submittedName>
        <fullName evidence="13">Sodium:solute symporter</fullName>
    </submittedName>
</protein>
<evidence type="ECO:0000256" key="4">
    <source>
        <dbReference type="ARBA" id="ARBA00022475"/>
    </source>
</evidence>
<evidence type="ECO:0000256" key="6">
    <source>
        <dbReference type="ARBA" id="ARBA00022989"/>
    </source>
</evidence>
<dbReference type="GO" id="GO:0005886">
    <property type="term" value="C:plasma membrane"/>
    <property type="evidence" value="ECO:0007669"/>
    <property type="project" value="UniProtKB-SubCell"/>
</dbReference>
<feature type="transmembrane region" description="Helical" evidence="12">
    <location>
        <begin position="148"/>
        <end position="169"/>
    </location>
</feature>
<gene>
    <name evidence="13" type="ORF">IX84_16340</name>
</gene>
<keyword evidence="5 12" id="KW-0812">Transmembrane</keyword>
<feature type="transmembrane region" description="Helical" evidence="12">
    <location>
        <begin position="394"/>
        <end position="417"/>
    </location>
</feature>
<keyword evidence="14" id="KW-1185">Reference proteome</keyword>
<dbReference type="PANTHER" id="PTHR42985">
    <property type="entry name" value="SODIUM-COUPLED MONOCARBOXYLATE TRANSPORTER"/>
    <property type="match status" value="1"/>
</dbReference>
<evidence type="ECO:0000256" key="8">
    <source>
        <dbReference type="ARBA" id="ARBA00023065"/>
    </source>
</evidence>
<evidence type="ECO:0000256" key="5">
    <source>
        <dbReference type="ARBA" id="ARBA00022692"/>
    </source>
</evidence>
<proteinExistence type="inferred from homology"/>
<dbReference type="GO" id="GO:0015293">
    <property type="term" value="F:symporter activity"/>
    <property type="evidence" value="ECO:0007669"/>
    <property type="project" value="TreeGrafter"/>
</dbReference>
<feature type="transmembrane region" description="Helical" evidence="12">
    <location>
        <begin position="74"/>
        <end position="96"/>
    </location>
</feature>
<evidence type="ECO:0000256" key="7">
    <source>
        <dbReference type="ARBA" id="ARBA00023053"/>
    </source>
</evidence>
<evidence type="ECO:0000256" key="2">
    <source>
        <dbReference type="ARBA" id="ARBA00006434"/>
    </source>
</evidence>
<dbReference type="OrthoDB" id="9803597at2"/>
<evidence type="ECO:0000256" key="1">
    <source>
        <dbReference type="ARBA" id="ARBA00004651"/>
    </source>
</evidence>
<feature type="transmembrane region" description="Helical" evidence="12">
    <location>
        <begin position="42"/>
        <end position="62"/>
    </location>
</feature>
<keyword evidence="9 12" id="KW-0472">Membrane</keyword>